<sequence>MLTKRATKQGQGGPLTDFCKFQHLHHVHVYSTANNVEAEDVLEERMKFHLPTDYEIELVFKIEAVSIGSLPFFLLDLHWSNHIQSDWSAANATKNEVLIGVCTPLVAMKWLMFRTSQFFHVATEVIGMMGLFRCSRMAQESATSKVKTLLKWRNGSRNDEEYTARTTAFRDMISLLGIEDTSDLISNLFVEGIDIPVEWRRWLAEAPKTAKKQPIDDKRQERPESKFVVGRSSFSPFNLVVLHLFSLSPFSATA</sequence>
<gene>
    <name evidence="1" type="ORF">WMSIL1_LOCUS2014</name>
</gene>
<evidence type="ECO:0000313" key="2">
    <source>
        <dbReference type="Proteomes" id="UP000321570"/>
    </source>
</evidence>
<dbReference type="Proteomes" id="UP000321570">
    <property type="component" value="Unassembled WGS sequence"/>
</dbReference>
<evidence type="ECO:0000313" key="1">
    <source>
        <dbReference type="EMBL" id="VUZ41108.1"/>
    </source>
</evidence>
<reference evidence="1 2" key="1">
    <citation type="submission" date="2019-07" db="EMBL/GenBank/DDBJ databases">
        <authorList>
            <person name="Jastrzebski P J."/>
            <person name="Paukszto L."/>
            <person name="Jastrzebski P J."/>
        </authorList>
    </citation>
    <scope>NUCLEOTIDE SEQUENCE [LARGE SCALE GENOMIC DNA]</scope>
    <source>
        <strain evidence="1 2">WMS-il1</strain>
    </source>
</reference>
<dbReference type="EMBL" id="CABIJS010000047">
    <property type="protein sequence ID" value="VUZ41108.1"/>
    <property type="molecule type" value="Genomic_DNA"/>
</dbReference>
<name>A0A564Y2U1_HYMDI</name>
<organism evidence="1 2">
    <name type="scientific">Hymenolepis diminuta</name>
    <name type="common">Rat tapeworm</name>
    <dbReference type="NCBI Taxonomy" id="6216"/>
    <lineage>
        <taxon>Eukaryota</taxon>
        <taxon>Metazoa</taxon>
        <taxon>Spiralia</taxon>
        <taxon>Lophotrochozoa</taxon>
        <taxon>Platyhelminthes</taxon>
        <taxon>Cestoda</taxon>
        <taxon>Eucestoda</taxon>
        <taxon>Cyclophyllidea</taxon>
        <taxon>Hymenolepididae</taxon>
        <taxon>Hymenolepis</taxon>
    </lineage>
</organism>
<accession>A0A564Y2U1</accession>
<proteinExistence type="predicted"/>
<protein>
    <submittedName>
        <fullName evidence="1">Uncharacterized protein</fullName>
    </submittedName>
</protein>
<keyword evidence="2" id="KW-1185">Reference proteome</keyword>
<dbReference type="AlphaFoldDB" id="A0A564Y2U1"/>